<dbReference type="OrthoDB" id="4078873at2759"/>
<organism evidence="2 3">
    <name type="scientific">Sphaerosporella brunnea</name>
    <dbReference type="NCBI Taxonomy" id="1250544"/>
    <lineage>
        <taxon>Eukaryota</taxon>
        <taxon>Fungi</taxon>
        <taxon>Dikarya</taxon>
        <taxon>Ascomycota</taxon>
        <taxon>Pezizomycotina</taxon>
        <taxon>Pezizomycetes</taxon>
        <taxon>Pezizales</taxon>
        <taxon>Pyronemataceae</taxon>
        <taxon>Sphaerosporella</taxon>
    </lineage>
</organism>
<reference evidence="2 3" key="1">
    <citation type="submission" date="2019-09" db="EMBL/GenBank/DDBJ databases">
        <title>Draft genome of the ectomycorrhizal ascomycete Sphaerosporella brunnea.</title>
        <authorList>
            <consortium name="DOE Joint Genome Institute"/>
            <person name="Benucci G.M."/>
            <person name="Marozzi G."/>
            <person name="Antonielli L."/>
            <person name="Sanchez S."/>
            <person name="Marco P."/>
            <person name="Wang X."/>
            <person name="Falini L.B."/>
            <person name="Barry K."/>
            <person name="Haridas S."/>
            <person name="Lipzen A."/>
            <person name="Labutti K."/>
            <person name="Grigoriev I.V."/>
            <person name="Murat C."/>
            <person name="Martin F."/>
            <person name="Albertini E."/>
            <person name="Donnini D."/>
            <person name="Bonito G."/>
        </authorList>
    </citation>
    <scope>NUCLEOTIDE SEQUENCE [LARGE SCALE GENOMIC DNA]</scope>
    <source>
        <strain evidence="2 3">Sb_GMNB300</strain>
    </source>
</reference>
<sequence length="80" mass="9057">MPASALAATVFISFYCWDAYYFWYAQVVHNQSIENAGYIYNIYCFGSGLFTVIVGVVIKYTRQFQLPALCIGVCKFNTEG</sequence>
<name>A0A5J5ED16_9PEZI</name>
<dbReference type="EMBL" id="VXIS01000498">
    <property type="protein sequence ID" value="KAA8893121.1"/>
    <property type="molecule type" value="Genomic_DNA"/>
</dbReference>
<keyword evidence="1" id="KW-0472">Membrane</keyword>
<keyword evidence="1" id="KW-0812">Transmembrane</keyword>
<dbReference type="InterPro" id="IPR036259">
    <property type="entry name" value="MFS_trans_sf"/>
</dbReference>
<keyword evidence="1" id="KW-1133">Transmembrane helix</keyword>
<dbReference type="SUPFAM" id="SSF103473">
    <property type="entry name" value="MFS general substrate transporter"/>
    <property type="match status" value="1"/>
</dbReference>
<comment type="caution">
    <text evidence="2">The sequence shown here is derived from an EMBL/GenBank/DDBJ whole genome shotgun (WGS) entry which is preliminary data.</text>
</comment>
<dbReference type="AlphaFoldDB" id="A0A5J5ED16"/>
<evidence type="ECO:0000313" key="2">
    <source>
        <dbReference type="EMBL" id="KAA8893121.1"/>
    </source>
</evidence>
<keyword evidence="3" id="KW-1185">Reference proteome</keyword>
<dbReference type="Proteomes" id="UP000326924">
    <property type="component" value="Unassembled WGS sequence"/>
</dbReference>
<dbReference type="InParanoid" id="A0A5J5ED16"/>
<evidence type="ECO:0000313" key="3">
    <source>
        <dbReference type="Proteomes" id="UP000326924"/>
    </source>
</evidence>
<gene>
    <name evidence="2" type="ORF">FN846DRAFT_1006668</name>
</gene>
<proteinExistence type="predicted"/>
<feature type="transmembrane region" description="Helical" evidence="1">
    <location>
        <begin position="38"/>
        <end position="58"/>
    </location>
</feature>
<evidence type="ECO:0000256" key="1">
    <source>
        <dbReference type="SAM" id="Phobius"/>
    </source>
</evidence>
<protein>
    <submittedName>
        <fullName evidence="2">Uncharacterized protein</fullName>
    </submittedName>
</protein>
<accession>A0A5J5ED16</accession>